<evidence type="ECO:0000313" key="10">
    <source>
        <dbReference type="Proteomes" id="UP000019335"/>
    </source>
</evidence>
<dbReference type="InterPro" id="IPR036259">
    <property type="entry name" value="MFS_trans_sf"/>
</dbReference>
<organism evidence="9 10">
    <name type="scientific">Nannochloropsis gaditana</name>
    <dbReference type="NCBI Taxonomy" id="72520"/>
    <lineage>
        <taxon>Eukaryota</taxon>
        <taxon>Sar</taxon>
        <taxon>Stramenopiles</taxon>
        <taxon>Ochrophyta</taxon>
        <taxon>Eustigmatophyceae</taxon>
        <taxon>Eustigmatales</taxon>
        <taxon>Monodopsidaceae</taxon>
        <taxon>Nannochloropsis</taxon>
    </lineage>
</organism>
<dbReference type="Gene3D" id="1.20.1250.20">
    <property type="entry name" value="MFS general substrate transporter like domains"/>
    <property type="match status" value="1"/>
</dbReference>
<keyword evidence="2" id="KW-0813">Transport</keyword>
<dbReference type="Proteomes" id="UP000019335">
    <property type="component" value="Chromosome 2"/>
</dbReference>
<dbReference type="InterPro" id="IPR005829">
    <property type="entry name" value="Sugar_transporter_CS"/>
</dbReference>
<dbReference type="GO" id="GO:0016020">
    <property type="term" value="C:membrane"/>
    <property type="evidence" value="ECO:0007669"/>
    <property type="project" value="UniProtKB-SubCell"/>
</dbReference>
<reference evidence="9 10" key="1">
    <citation type="journal article" date="2014" name="Mol. Plant">
        <title>Chromosome Scale Genome Assembly and Transcriptome Profiling of Nannochloropsis gaditana in Nitrogen Depletion.</title>
        <authorList>
            <person name="Corteggiani Carpinelli E."/>
            <person name="Telatin A."/>
            <person name="Vitulo N."/>
            <person name="Forcato C."/>
            <person name="D'Angelo M."/>
            <person name="Schiavon R."/>
            <person name="Vezzi A."/>
            <person name="Giacometti G.M."/>
            <person name="Morosinotto T."/>
            <person name="Valle G."/>
        </authorList>
    </citation>
    <scope>NUCLEOTIDE SEQUENCE [LARGE SCALE GENOMIC DNA]</scope>
    <source>
        <strain evidence="9 10">B-31</strain>
    </source>
</reference>
<protein>
    <submittedName>
        <fullName evidence="9">Major facilitator superfamily</fullName>
    </submittedName>
</protein>
<dbReference type="PANTHER" id="PTHR23511:SF34">
    <property type="entry name" value="SYNAPTIC VESICLE GLYCOPROTEIN 2"/>
    <property type="match status" value="1"/>
</dbReference>
<evidence type="ECO:0000256" key="7">
    <source>
        <dbReference type="SAM" id="Phobius"/>
    </source>
</evidence>
<feature type="transmembrane region" description="Helical" evidence="7">
    <location>
        <begin position="199"/>
        <end position="221"/>
    </location>
</feature>
<dbReference type="GO" id="GO:0022857">
    <property type="term" value="F:transmembrane transporter activity"/>
    <property type="evidence" value="ECO:0007669"/>
    <property type="project" value="InterPro"/>
</dbReference>
<keyword evidence="5 7" id="KW-0472">Membrane</keyword>
<feature type="transmembrane region" description="Helical" evidence="7">
    <location>
        <begin position="492"/>
        <end position="512"/>
    </location>
</feature>
<dbReference type="InterPro" id="IPR005828">
    <property type="entry name" value="MFS_sugar_transport-like"/>
</dbReference>
<feature type="transmembrane region" description="Helical" evidence="7">
    <location>
        <begin position="552"/>
        <end position="575"/>
    </location>
</feature>
<feature type="transmembrane region" description="Helical" evidence="7">
    <location>
        <begin position="408"/>
        <end position="433"/>
    </location>
</feature>
<feature type="compositionally biased region" description="Low complexity" evidence="6">
    <location>
        <begin position="362"/>
        <end position="378"/>
    </location>
</feature>
<feature type="compositionally biased region" description="Acidic residues" evidence="6">
    <location>
        <begin position="331"/>
        <end position="341"/>
    </location>
</feature>
<keyword evidence="10" id="KW-1185">Reference proteome</keyword>
<keyword evidence="4 7" id="KW-1133">Transmembrane helix</keyword>
<gene>
    <name evidence="9" type="ORF">Naga_100017g29</name>
</gene>
<evidence type="ECO:0000256" key="5">
    <source>
        <dbReference type="ARBA" id="ARBA00023136"/>
    </source>
</evidence>
<dbReference type="AlphaFoldDB" id="W7UAL7"/>
<evidence type="ECO:0000313" key="9">
    <source>
        <dbReference type="EMBL" id="EWM29831.1"/>
    </source>
</evidence>
<feature type="transmembrane region" description="Helical" evidence="7">
    <location>
        <begin position="233"/>
        <end position="255"/>
    </location>
</feature>
<evidence type="ECO:0000256" key="3">
    <source>
        <dbReference type="ARBA" id="ARBA00022692"/>
    </source>
</evidence>
<feature type="transmembrane region" description="Helical" evidence="7">
    <location>
        <begin position="175"/>
        <end position="193"/>
    </location>
</feature>
<dbReference type="OrthoDB" id="3936150at2759"/>
<evidence type="ECO:0000256" key="6">
    <source>
        <dbReference type="SAM" id="MobiDB-lite"/>
    </source>
</evidence>
<evidence type="ECO:0000256" key="2">
    <source>
        <dbReference type="ARBA" id="ARBA00022448"/>
    </source>
</evidence>
<feature type="region of interest" description="Disordered" evidence="6">
    <location>
        <begin position="323"/>
        <end position="342"/>
    </location>
</feature>
<feature type="region of interest" description="Disordered" evidence="6">
    <location>
        <begin position="358"/>
        <end position="378"/>
    </location>
</feature>
<dbReference type="PROSITE" id="PS00217">
    <property type="entry name" value="SUGAR_TRANSPORT_2"/>
    <property type="match status" value="1"/>
</dbReference>
<dbReference type="InterPro" id="IPR020846">
    <property type="entry name" value="MFS_dom"/>
</dbReference>
<dbReference type="Pfam" id="PF00083">
    <property type="entry name" value="Sugar_tr"/>
    <property type="match status" value="2"/>
</dbReference>
<feature type="compositionally biased region" description="Basic and acidic residues" evidence="6">
    <location>
        <begin position="50"/>
        <end position="62"/>
    </location>
</feature>
<comment type="subcellular location">
    <subcellularLocation>
        <location evidence="1">Membrane</location>
        <topology evidence="1">Multi-pass membrane protein</topology>
    </subcellularLocation>
</comment>
<comment type="caution">
    <text evidence="9">The sequence shown here is derived from an EMBL/GenBank/DDBJ whole genome shotgun (WGS) entry which is preliminary data.</text>
</comment>
<dbReference type="PROSITE" id="PS50850">
    <property type="entry name" value="MFS"/>
    <property type="match status" value="1"/>
</dbReference>
<proteinExistence type="predicted"/>
<feature type="transmembrane region" description="Helical" evidence="7">
    <location>
        <begin position="467"/>
        <end position="486"/>
    </location>
</feature>
<evidence type="ECO:0000256" key="4">
    <source>
        <dbReference type="ARBA" id="ARBA00022989"/>
    </source>
</evidence>
<sequence length="618" mass="65798">MTIPAAGTTLVLPEVGTSLEETGVSEIVVHRSDLTCCEESKTPAEWAAEGNRHADSGRENLPCKDAGNHASGDTPCDKAHSLDQESHRMSEVDDLLNSGVKPSTLNLITFVLACANAADAVEVLAVGFFLTVYRNADGSELSSADKSFLTGSIYMGMLLGGVVGGWLSDVAGRKGTLTFSLALNGLAGVISASSSNLEWLITFRVLAGIGVGASVPCLFTLGAELFPVQTRGVYLSYVASFWMVGSIYAAGAAWIILGLDFDGERILPGWTWRPFVVAAALPVFLTLISACFLLPESPRYLIQRGRYTEAAKNLRRLTGRHVSPESLVGGGEDDTLTDDEANPLTTDGMLLPTAAKDEENGTSLSSAPSRSAATPTVSPRQRGKAWLKVLESVAGVFRGSLRLTTLRLMVVWFTLCFGTYGLSTWISTIFKVIGIKNEFLPTFLFALANLPGNIASFVLIERLGRKRLLAFSMLLAAGSAFVFAFTSTRATWLAVVAACCFQAFSVAGWNALDALSTESFPTAMRTTGMGLLSGTGRFSSLIAMFVDGSLEHSVALLFTVTGTTTVLGALTAFWLPYEPTGQSLDGLVGRGGKQGKERRRGSKVWRSFEPVNVGDEGL</sequence>
<feature type="transmembrane region" description="Helical" evidence="7">
    <location>
        <begin position="148"/>
        <end position="168"/>
    </location>
</feature>
<accession>W7UAL7</accession>
<feature type="transmembrane region" description="Helical" evidence="7">
    <location>
        <begin position="107"/>
        <end position="133"/>
    </location>
</feature>
<dbReference type="SUPFAM" id="SSF103473">
    <property type="entry name" value="MFS general substrate transporter"/>
    <property type="match status" value="1"/>
</dbReference>
<dbReference type="PANTHER" id="PTHR23511">
    <property type="entry name" value="SYNAPTIC VESICLE GLYCOPROTEIN 2"/>
    <property type="match status" value="1"/>
</dbReference>
<feature type="compositionally biased region" description="Basic and acidic residues" evidence="6">
    <location>
        <begin position="75"/>
        <end position="84"/>
    </location>
</feature>
<feature type="transmembrane region" description="Helical" evidence="7">
    <location>
        <begin position="275"/>
        <end position="294"/>
    </location>
</feature>
<feature type="region of interest" description="Disordered" evidence="6">
    <location>
        <begin position="45"/>
        <end position="84"/>
    </location>
</feature>
<feature type="transmembrane region" description="Helical" evidence="7">
    <location>
        <begin position="439"/>
        <end position="460"/>
    </location>
</feature>
<feature type="domain" description="Major facilitator superfamily (MFS) profile" evidence="8">
    <location>
        <begin position="108"/>
        <end position="580"/>
    </location>
</feature>
<evidence type="ECO:0000259" key="8">
    <source>
        <dbReference type="PROSITE" id="PS50850"/>
    </source>
</evidence>
<evidence type="ECO:0000256" key="1">
    <source>
        <dbReference type="ARBA" id="ARBA00004141"/>
    </source>
</evidence>
<keyword evidence="3 7" id="KW-0812">Transmembrane</keyword>
<dbReference type="PROSITE" id="PS00216">
    <property type="entry name" value="SUGAR_TRANSPORT_1"/>
    <property type="match status" value="2"/>
</dbReference>
<name>W7UAL7_9STRA</name>
<dbReference type="EMBL" id="AZIL01000116">
    <property type="protein sequence ID" value="EWM29831.1"/>
    <property type="molecule type" value="Genomic_DNA"/>
</dbReference>